<dbReference type="AlphaFoldDB" id="U2CMP7"/>
<proteinExistence type="predicted"/>
<comment type="caution">
    <text evidence="1">The sequence shown here is derived from an EMBL/GenBank/DDBJ whole genome shotgun (WGS) entry which is preliminary data.</text>
</comment>
<dbReference type="HOGENOM" id="CLU_182040_0_0_10"/>
<organism evidence="1 2">
    <name type="scientific">Bacteroides pyogenes F0041</name>
    <dbReference type="NCBI Taxonomy" id="1321819"/>
    <lineage>
        <taxon>Bacteria</taxon>
        <taxon>Pseudomonadati</taxon>
        <taxon>Bacteroidota</taxon>
        <taxon>Bacteroidia</taxon>
        <taxon>Bacteroidales</taxon>
        <taxon>Bacteroidaceae</taxon>
        <taxon>Bacteroides</taxon>
    </lineage>
</organism>
<gene>
    <name evidence="1" type="ORF">HMPREF1981_01329</name>
</gene>
<sequence length="69" mass="8049">MLMKTTGNFIWQKRECLLEEAGFLYSVKLNVCRNNLKIFIELKADYAGLYGNLAENNREFRLAEKGIFV</sequence>
<dbReference type="Proteomes" id="UP000016496">
    <property type="component" value="Unassembled WGS sequence"/>
</dbReference>
<name>U2CMP7_9BACE</name>
<accession>U2CMP7</accession>
<protein>
    <submittedName>
        <fullName evidence="1">Uncharacterized protein</fullName>
    </submittedName>
</protein>
<reference evidence="1 2" key="1">
    <citation type="submission" date="2013-08" db="EMBL/GenBank/DDBJ databases">
        <authorList>
            <person name="Weinstock G."/>
            <person name="Sodergren E."/>
            <person name="Wylie T."/>
            <person name="Fulton L."/>
            <person name="Fulton R."/>
            <person name="Fronick C."/>
            <person name="O'Laughlin M."/>
            <person name="Godfrey J."/>
            <person name="Miner T."/>
            <person name="Herter B."/>
            <person name="Appelbaum E."/>
            <person name="Cordes M."/>
            <person name="Lek S."/>
            <person name="Wollam A."/>
            <person name="Pepin K.H."/>
            <person name="Palsikar V.B."/>
            <person name="Mitreva M."/>
            <person name="Wilson R.K."/>
        </authorList>
    </citation>
    <scope>NUCLEOTIDE SEQUENCE [LARGE SCALE GENOMIC DNA]</scope>
    <source>
        <strain evidence="1 2">F0041</strain>
    </source>
</reference>
<dbReference type="EMBL" id="AWSV01000075">
    <property type="protein sequence ID" value="ERI85815.1"/>
    <property type="molecule type" value="Genomic_DNA"/>
</dbReference>
<evidence type="ECO:0000313" key="1">
    <source>
        <dbReference type="EMBL" id="ERI85815.1"/>
    </source>
</evidence>
<evidence type="ECO:0000313" key="2">
    <source>
        <dbReference type="Proteomes" id="UP000016496"/>
    </source>
</evidence>
<dbReference type="PATRIC" id="fig|1321819.3.peg.1213"/>